<reference evidence="9" key="2">
    <citation type="submission" date="2014-03" db="EMBL/GenBank/DDBJ databases">
        <authorList>
            <person name="Genoscope - CEA"/>
        </authorList>
    </citation>
    <scope>NUCLEOTIDE SEQUENCE</scope>
</reference>
<evidence type="ECO:0000256" key="1">
    <source>
        <dbReference type="ARBA" id="ARBA00004604"/>
    </source>
</evidence>
<feature type="compositionally biased region" description="Basic residues" evidence="5">
    <location>
        <begin position="610"/>
        <end position="619"/>
    </location>
</feature>
<feature type="region of interest" description="Disordered" evidence="5">
    <location>
        <begin position="710"/>
        <end position="843"/>
    </location>
</feature>
<feature type="compositionally biased region" description="Basic and acidic residues" evidence="5">
    <location>
        <begin position="600"/>
        <end position="609"/>
    </location>
</feature>
<feature type="domain" description="ESF1 RRM" evidence="7">
    <location>
        <begin position="307"/>
        <end position="447"/>
    </location>
</feature>
<comment type="similarity">
    <text evidence="2">Belongs to the ESF1 family.</text>
</comment>
<feature type="region of interest" description="Disordered" evidence="5">
    <location>
        <begin position="1"/>
        <end position="26"/>
    </location>
</feature>
<evidence type="ECO:0000259" key="6">
    <source>
        <dbReference type="Pfam" id="PF08159"/>
    </source>
</evidence>
<evidence type="ECO:0000256" key="5">
    <source>
        <dbReference type="SAM" id="MobiDB-lite"/>
    </source>
</evidence>
<evidence type="ECO:0000313" key="9">
    <source>
        <dbReference type="EMBL" id="CDQ65277.1"/>
    </source>
</evidence>
<dbReference type="Proteomes" id="UP000193380">
    <property type="component" value="Unassembled WGS sequence"/>
</dbReference>
<dbReference type="Pfam" id="PF25787">
    <property type="entry name" value="HTH_SB"/>
    <property type="match status" value="1"/>
</dbReference>
<dbReference type="InterPro" id="IPR039754">
    <property type="entry name" value="Esf1"/>
</dbReference>
<evidence type="ECO:0000256" key="3">
    <source>
        <dbReference type="ARBA" id="ARBA00023054"/>
    </source>
</evidence>
<dbReference type="InterPro" id="IPR036388">
    <property type="entry name" value="WH-like_DNA-bd_sf"/>
</dbReference>
<evidence type="ECO:0000256" key="2">
    <source>
        <dbReference type="ARBA" id="ARBA00009087"/>
    </source>
</evidence>
<dbReference type="Pfam" id="PF25121">
    <property type="entry name" value="RRM_ESF1"/>
    <property type="match status" value="1"/>
</dbReference>
<dbReference type="Pfam" id="PF08159">
    <property type="entry name" value="NUC153"/>
    <property type="match status" value="1"/>
</dbReference>
<proteinExistence type="inferred from homology"/>
<dbReference type="InterPro" id="IPR012580">
    <property type="entry name" value="NUC153"/>
</dbReference>
<sequence length="843" mass="97018">MASKKDQSADVRFQKVKKDPRFWEMPEKEHKIKIDKRFQSMFHDDRFKLKYTVDKRGRPVNHTSSEDLKRFYNLSDSEGEREDGKDKEEEEKKKKKTQAKLGSPLKKGKASQSIKSGPKGDQPIKGVRLCEEGNWTCTCGCISRPTFKLSASLLDIMGKKKKNSQDPRKTIGNLHKYSTSLGAISKRLKVPRSSVQTIVHKYKHHGTTHLSYCSGRRRDEEDDDEDEADVESDVESGSEDESGSESDEDSNSSGPDLARGKGNVETSSDEDDDDDDDVEAILKREEEEIQHDWGELCKDAPRSEEVTQRLAVCNMDWDRMKAKDLLALFNSFKPKGGVVLSVKIYPSEFGKERVQQEQTQGPLELMALSEDPDKDTEEEMIYREKMRDYQFKRLKYYYAVVECDSLDTAAKIYQECDGFEYESSCSILDLRFIPDDVTFDEEPKDLAADVDLSAYTPKLFTSTAAATSKVELTWDETDHERVTAMNRKFNKDELLQMDFNAYLASSSDDEDGVEMEKEEELPEVKQPEEASKEVEKKVRKGKQSSGKQIEKYREILKSIQEKDQKKEDKGMEMEITWVPGLKETTEQLVKEKLEGKDKLTPWEEFIEKKKDKKKQKKTKGKQESDDSDLSGDELPADVDFDDPFFAEELGSMDLKKKAKSKKNKKVEERTAEEEEELEKQKAEMALLMDDDDKHKHFNYDKIVEEQNLSKKKRKKLLKKDNTSLEEDDFQVDVKDPRFQAMFTSHLYNLDPSDPGYKKTKATQSIQVEKQRRREERQRDQDEALKSSQAPPAQEVGAKKQETDASGQAVAEPTKKMDPGLSMLIKSIKNKTEQFQARKKQKTI</sequence>
<evidence type="ECO:0000259" key="8">
    <source>
        <dbReference type="Pfam" id="PF25787"/>
    </source>
</evidence>
<feature type="compositionally biased region" description="Basic and acidic residues" evidence="5">
    <location>
        <begin position="82"/>
        <end position="92"/>
    </location>
</feature>
<dbReference type="EMBL" id="FR904500">
    <property type="protein sequence ID" value="CDQ65277.1"/>
    <property type="molecule type" value="Genomic_DNA"/>
</dbReference>
<protein>
    <submittedName>
        <fullName evidence="9">Uncharacterized protein</fullName>
    </submittedName>
</protein>
<gene>
    <name evidence="9" type="ORF">GSONMT00072956001</name>
</gene>
<feature type="domain" description="NUC153" evidence="6">
    <location>
        <begin position="735"/>
        <end position="762"/>
    </location>
</feature>
<dbReference type="GO" id="GO:0006364">
    <property type="term" value="P:rRNA processing"/>
    <property type="evidence" value="ECO:0007669"/>
    <property type="project" value="InterPro"/>
</dbReference>
<dbReference type="PaxDb" id="8022-A0A060WDS7"/>
<feature type="compositionally biased region" description="Basic and acidic residues" evidence="5">
    <location>
        <begin position="522"/>
        <end position="536"/>
    </location>
</feature>
<feature type="region of interest" description="Disordered" evidence="5">
    <location>
        <begin position="53"/>
        <end position="125"/>
    </location>
</feature>
<dbReference type="GO" id="GO:0005730">
    <property type="term" value="C:nucleolus"/>
    <property type="evidence" value="ECO:0007669"/>
    <property type="project" value="UniProtKB-SubCell"/>
</dbReference>
<dbReference type="PANTHER" id="PTHR12202">
    <property type="entry name" value="ESF1 HOMOLOG"/>
    <property type="match status" value="1"/>
</dbReference>
<accession>A0A060WDS7</accession>
<keyword evidence="3" id="KW-0175">Coiled coil</keyword>
<evidence type="ECO:0000256" key="4">
    <source>
        <dbReference type="ARBA" id="ARBA00023242"/>
    </source>
</evidence>
<dbReference type="Gene3D" id="1.10.10.10">
    <property type="entry name" value="Winged helix-like DNA-binding domain superfamily/Winged helix DNA-binding domain"/>
    <property type="match status" value="1"/>
</dbReference>
<dbReference type="STRING" id="8022.A0A060WDS7"/>
<evidence type="ECO:0000259" key="7">
    <source>
        <dbReference type="Pfam" id="PF25121"/>
    </source>
</evidence>
<name>A0A060WDS7_ONCMY</name>
<feature type="compositionally biased region" description="Acidic residues" evidence="5">
    <location>
        <begin position="625"/>
        <end position="642"/>
    </location>
</feature>
<dbReference type="PANTHER" id="PTHR12202:SF0">
    <property type="entry name" value="ESF1 HOMOLOG"/>
    <property type="match status" value="1"/>
</dbReference>
<feature type="region of interest" description="Disordered" evidence="5">
    <location>
        <begin position="506"/>
        <end position="551"/>
    </location>
</feature>
<feature type="region of interest" description="Disordered" evidence="5">
    <location>
        <begin position="600"/>
        <end position="642"/>
    </location>
</feature>
<feature type="region of interest" description="Disordered" evidence="5">
    <location>
        <begin position="209"/>
        <end position="275"/>
    </location>
</feature>
<dbReference type="GO" id="GO:0003723">
    <property type="term" value="F:RNA binding"/>
    <property type="evidence" value="ECO:0007669"/>
    <property type="project" value="TreeGrafter"/>
</dbReference>
<dbReference type="InterPro" id="IPR057667">
    <property type="entry name" value="HTH_SB"/>
</dbReference>
<feature type="domain" description="Sleeping Beauty transposase HTH" evidence="8">
    <location>
        <begin position="157"/>
        <end position="208"/>
    </location>
</feature>
<reference evidence="9" key="1">
    <citation type="journal article" date="2014" name="Nat. Commun.">
        <title>The rainbow trout genome provides novel insights into evolution after whole-genome duplication in vertebrates.</title>
        <authorList>
            <person name="Berthelot C."/>
            <person name="Brunet F."/>
            <person name="Chalopin D."/>
            <person name="Juanchich A."/>
            <person name="Bernard M."/>
            <person name="Noel B."/>
            <person name="Bento P."/>
            <person name="Da Silva C."/>
            <person name="Labadie K."/>
            <person name="Alberti A."/>
            <person name="Aury J.M."/>
            <person name="Louis A."/>
            <person name="Dehais P."/>
            <person name="Bardou P."/>
            <person name="Montfort J."/>
            <person name="Klopp C."/>
            <person name="Cabau C."/>
            <person name="Gaspin C."/>
            <person name="Thorgaard G.H."/>
            <person name="Boussaha M."/>
            <person name="Quillet E."/>
            <person name="Guyomard R."/>
            <person name="Galiana D."/>
            <person name="Bobe J."/>
            <person name="Volff J.N."/>
            <person name="Genet C."/>
            <person name="Wincker P."/>
            <person name="Jaillon O."/>
            <person name="Roest Crollius H."/>
            <person name="Guiguen Y."/>
        </authorList>
    </citation>
    <scope>NUCLEOTIDE SEQUENCE [LARGE SCALE GENOMIC DNA]</scope>
</reference>
<keyword evidence="4" id="KW-0539">Nucleus</keyword>
<dbReference type="InterPro" id="IPR056750">
    <property type="entry name" value="RRM_ESF1"/>
</dbReference>
<feature type="region of interest" description="Disordered" evidence="5">
    <location>
        <begin position="655"/>
        <end position="679"/>
    </location>
</feature>
<feature type="compositionally biased region" description="Basic and acidic residues" evidence="5">
    <location>
        <begin position="768"/>
        <end position="784"/>
    </location>
</feature>
<dbReference type="AlphaFoldDB" id="A0A060WDS7"/>
<evidence type="ECO:0000313" key="10">
    <source>
        <dbReference type="Proteomes" id="UP000193380"/>
    </source>
</evidence>
<feature type="compositionally biased region" description="Acidic residues" evidence="5">
    <location>
        <begin position="220"/>
        <end position="250"/>
    </location>
</feature>
<comment type="subcellular location">
    <subcellularLocation>
        <location evidence="1">Nucleus</location>
        <location evidence="1">Nucleolus</location>
    </subcellularLocation>
</comment>
<organism evidence="9 10">
    <name type="scientific">Oncorhynchus mykiss</name>
    <name type="common">Rainbow trout</name>
    <name type="synonym">Salmo gairdneri</name>
    <dbReference type="NCBI Taxonomy" id="8022"/>
    <lineage>
        <taxon>Eukaryota</taxon>
        <taxon>Metazoa</taxon>
        <taxon>Chordata</taxon>
        <taxon>Craniata</taxon>
        <taxon>Vertebrata</taxon>
        <taxon>Euteleostomi</taxon>
        <taxon>Actinopterygii</taxon>
        <taxon>Neopterygii</taxon>
        <taxon>Teleostei</taxon>
        <taxon>Protacanthopterygii</taxon>
        <taxon>Salmoniformes</taxon>
        <taxon>Salmonidae</taxon>
        <taxon>Salmoninae</taxon>
        <taxon>Oncorhynchus</taxon>
    </lineage>
</organism>
<feature type="compositionally biased region" description="Acidic residues" evidence="5">
    <location>
        <begin position="507"/>
        <end position="521"/>
    </location>
</feature>